<reference evidence="3 4" key="1">
    <citation type="journal article" name="Sci. Rep.">
        <title>Telomere-to-telomere assembled and centromere annotated genomes of the two main subspecies of the button mushroom Agaricus bisporus reveal especially polymorphic chromosome ends.</title>
        <authorList>
            <person name="Sonnenberg A.S.M."/>
            <person name="Sedaghat-Telgerd N."/>
            <person name="Lavrijssen B."/>
            <person name="Ohm R.A."/>
            <person name="Hendrickx P.M."/>
            <person name="Scholtmeijer K."/>
            <person name="Baars J.J.P."/>
            <person name="van Peer A."/>
        </authorList>
    </citation>
    <scope>NUCLEOTIDE SEQUENCE [LARGE SCALE GENOMIC DNA]</scope>
    <source>
        <strain evidence="3 4">H119_p4</strain>
    </source>
</reference>
<evidence type="ECO:0000313" key="4">
    <source>
        <dbReference type="Proteomes" id="UP000629468"/>
    </source>
</evidence>
<feature type="domain" description="BRCT" evidence="2">
    <location>
        <begin position="114"/>
        <end position="207"/>
    </location>
</feature>
<dbReference type="AlphaFoldDB" id="A0A8H7F3B3"/>
<feature type="region of interest" description="Disordered" evidence="1">
    <location>
        <begin position="1"/>
        <end position="28"/>
    </location>
</feature>
<comment type="caution">
    <text evidence="3">The sequence shown here is derived from an EMBL/GenBank/DDBJ whole genome shotgun (WGS) entry which is preliminary data.</text>
</comment>
<dbReference type="OMA" id="RISHRTE"/>
<proteinExistence type="predicted"/>
<feature type="compositionally biased region" description="Low complexity" evidence="1">
    <location>
        <begin position="1"/>
        <end position="17"/>
    </location>
</feature>
<gene>
    <name evidence="3" type="ORF">Agabi119p4_4429</name>
</gene>
<dbReference type="InterPro" id="IPR001357">
    <property type="entry name" value="BRCT_dom"/>
</dbReference>
<evidence type="ECO:0000259" key="2">
    <source>
        <dbReference type="PROSITE" id="PS50172"/>
    </source>
</evidence>
<dbReference type="Pfam" id="PF16589">
    <property type="entry name" value="BRCT_2"/>
    <property type="match status" value="1"/>
</dbReference>
<evidence type="ECO:0000313" key="3">
    <source>
        <dbReference type="EMBL" id="KAF7776036.1"/>
    </source>
</evidence>
<dbReference type="InterPro" id="IPR036420">
    <property type="entry name" value="BRCT_dom_sf"/>
</dbReference>
<sequence length="220" mass="24789">MERYFSKVAKSSSLSQSGHRKPRYHPYDQSVSLGAESCSNRSVPKLTVHELNQSLLNSLSDGNNPITHSDAKDRADRVVSISTGHQVSEDRPNRILYLQDRKKKLDIQRQSDSSSNGVLRSVRAYISGYLNGTTDVEMRRIIVEAGGQTVMMITQCTHIVTSQWLSGSKTHRILTAKMKSSPYIVRPEWILDSVTTGKRQPERKYSISIDHTNKSNVYPP</sequence>
<organism evidence="3 4">
    <name type="scientific">Agaricus bisporus var. burnettii</name>
    <dbReference type="NCBI Taxonomy" id="192524"/>
    <lineage>
        <taxon>Eukaryota</taxon>
        <taxon>Fungi</taxon>
        <taxon>Dikarya</taxon>
        <taxon>Basidiomycota</taxon>
        <taxon>Agaricomycotina</taxon>
        <taxon>Agaricomycetes</taxon>
        <taxon>Agaricomycetidae</taxon>
        <taxon>Agaricales</taxon>
        <taxon>Agaricineae</taxon>
        <taxon>Agaricaceae</taxon>
        <taxon>Agaricus</taxon>
    </lineage>
</organism>
<name>A0A8H7F3B3_AGABI</name>
<evidence type="ECO:0000256" key="1">
    <source>
        <dbReference type="SAM" id="MobiDB-lite"/>
    </source>
</evidence>
<dbReference type="Gene3D" id="3.40.50.10190">
    <property type="entry name" value="BRCT domain"/>
    <property type="match status" value="1"/>
</dbReference>
<accession>A0A8H7F3B3</accession>
<dbReference type="PROSITE" id="PS50172">
    <property type="entry name" value="BRCT"/>
    <property type="match status" value="1"/>
</dbReference>
<feature type="region of interest" description="Disordered" evidence="1">
    <location>
        <begin position="59"/>
        <end position="86"/>
    </location>
</feature>
<dbReference type="EMBL" id="JABXXO010000006">
    <property type="protein sequence ID" value="KAF7776036.1"/>
    <property type="molecule type" value="Genomic_DNA"/>
</dbReference>
<dbReference type="SUPFAM" id="SSF52113">
    <property type="entry name" value="BRCT domain"/>
    <property type="match status" value="1"/>
</dbReference>
<protein>
    <recommendedName>
        <fullName evidence="2">BRCT domain-containing protein</fullName>
    </recommendedName>
</protein>
<dbReference type="Proteomes" id="UP000629468">
    <property type="component" value="Unassembled WGS sequence"/>
</dbReference>